<organism evidence="1 2">
    <name type="scientific">Alligator mississippiensis</name>
    <name type="common">American alligator</name>
    <dbReference type="NCBI Taxonomy" id="8496"/>
    <lineage>
        <taxon>Eukaryota</taxon>
        <taxon>Metazoa</taxon>
        <taxon>Chordata</taxon>
        <taxon>Craniata</taxon>
        <taxon>Vertebrata</taxon>
        <taxon>Euteleostomi</taxon>
        <taxon>Archelosauria</taxon>
        <taxon>Archosauria</taxon>
        <taxon>Crocodylia</taxon>
        <taxon>Alligatoridae</taxon>
        <taxon>Alligatorinae</taxon>
        <taxon>Alligator</taxon>
    </lineage>
</organism>
<dbReference type="Proteomes" id="UP000050525">
    <property type="component" value="Unassembled WGS sequence"/>
</dbReference>
<reference evidence="1 2" key="1">
    <citation type="journal article" date="2012" name="Genome Biol.">
        <title>Sequencing three crocodilian genomes to illuminate the evolution of archosaurs and amniotes.</title>
        <authorList>
            <person name="St John J.A."/>
            <person name="Braun E.L."/>
            <person name="Isberg S.R."/>
            <person name="Miles L.G."/>
            <person name="Chong A.Y."/>
            <person name="Gongora J."/>
            <person name="Dalzell P."/>
            <person name="Moran C."/>
            <person name="Bed'hom B."/>
            <person name="Abzhanov A."/>
            <person name="Burgess S.C."/>
            <person name="Cooksey A.M."/>
            <person name="Castoe T.A."/>
            <person name="Crawford N.G."/>
            <person name="Densmore L.D."/>
            <person name="Drew J.C."/>
            <person name="Edwards S.V."/>
            <person name="Faircloth B.C."/>
            <person name="Fujita M.K."/>
            <person name="Greenwold M.J."/>
            <person name="Hoffmann F.G."/>
            <person name="Howard J.M."/>
            <person name="Iguchi T."/>
            <person name="Janes D.E."/>
            <person name="Khan S.Y."/>
            <person name="Kohno S."/>
            <person name="de Koning A.J."/>
            <person name="Lance S.L."/>
            <person name="McCarthy F.M."/>
            <person name="McCormack J.E."/>
            <person name="Merchant M.E."/>
            <person name="Peterson D.G."/>
            <person name="Pollock D.D."/>
            <person name="Pourmand N."/>
            <person name="Raney B.J."/>
            <person name="Roessler K.A."/>
            <person name="Sanford J.R."/>
            <person name="Sawyer R.H."/>
            <person name="Schmidt C.J."/>
            <person name="Triplett E.W."/>
            <person name="Tuberville T.D."/>
            <person name="Venegas-Anaya M."/>
            <person name="Howard J.T."/>
            <person name="Jarvis E.D."/>
            <person name="Guillette L.J.Jr."/>
            <person name="Glenn T.C."/>
            <person name="Green R.E."/>
            <person name="Ray D.A."/>
        </authorList>
    </citation>
    <scope>NUCLEOTIDE SEQUENCE [LARGE SCALE GENOMIC DNA]</scope>
    <source>
        <strain evidence="1">KSC_2009_1</strain>
    </source>
</reference>
<evidence type="ECO:0000313" key="2">
    <source>
        <dbReference type="Proteomes" id="UP000050525"/>
    </source>
</evidence>
<evidence type="ECO:0000313" key="1">
    <source>
        <dbReference type="EMBL" id="KYO25592.1"/>
    </source>
</evidence>
<accession>A0A151MM44</accession>
<name>A0A151MM44_ALLMI</name>
<gene>
    <name evidence="1" type="ORF">Y1Q_0013758</name>
</gene>
<dbReference type="AlphaFoldDB" id="A0A151MM44"/>
<dbReference type="EMBL" id="AKHW03005724">
    <property type="protein sequence ID" value="KYO25592.1"/>
    <property type="molecule type" value="Genomic_DNA"/>
</dbReference>
<protein>
    <submittedName>
        <fullName evidence="1">Uncharacterized protein</fullName>
    </submittedName>
</protein>
<sequence>MGSELVVLGLPSVLISRGLYCDLAYLGARTSSLELVKRIVSQRRVKPNPTVWRTLNVLPSRCGFVLKQPCGSLSPACPGPPADAPVHPAACAGRDLPCLKI</sequence>
<comment type="caution">
    <text evidence="1">The sequence shown here is derived from an EMBL/GenBank/DDBJ whole genome shotgun (WGS) entry which is preliminary data.</text>
</comment>
<proteinExistence type="predicted"/>
<keyword evidence="2" id="KW-1185">Reference proteome</keyword>